<dbReference type="eggNOG" id="COG3576">
    <property type="taxonomic scope" value="Bacteria"/>
</dbReference>
<comment type="caution">
    <text evidence="3">The sequence shown here is derived from an EMBL/GenBank/DDBJ whole genome shotgun (WGS) entry which is preliminary data.</text>
</comment>
<dbReference type="EMBL" id="JGYX01000001">
    <property type="protein sequence ID" value="KFI61692.1"/>
    <property type="molecule type" value="Genomic_DNA"/>
</dbReference>
<reference evidence="2" key="2">
    <citation type="journal article" date="2021" name="PeerJ">
        <title>Extensive microbial diversity within the chicken gut microbiome revealed by metagenomics and culture.</title>
        <authorList>
            <person name="Gilroy R."/>
            <person name="Ravi A."/>
            <person name="Getino M."/>
            <person name="Pursley I."/>
            <person name="Horton D.L."/>
            <person name="Alikhan N.F."/>
            <person name="Baker D."/>
            <person name="Gharbi K."/>
            <person name="Hall N."/>
            <person name="Watson M."/>
            <person name="Adriaenssens E.M."/>
            <person name="Foster-Nyarko E."/>
            <person name="Jarju S."/>
            <person name="Secka A."/>
            <person name="Antonio M."/>
            <person name="Oren A."/>
            <person name="Chaudhuri R.R."/>
            <person name="La Ragione R."/>
            <person name="Hildebrand F."/>
            <person name="Pallen M.J."/>
        </authorList>
    </citation>
    <scope>NUCLEOTIDE SEQUENCE</scope>
    <source>
        <strain evidence="2">ChiBcolR7-4860</strain>
    </source>
</reference>
<dbReference type="PANTHER" id="PTHR40660:SF1">
    <property type="entry name" value="5'-PHOSPHATE OXIDASE PUTATIVE DOMAIN-CONTAINING PROTEIN-RELATED"/>
    <property type="match status" value="1"/>
</dbReference>
<dbReference type="InterPro" id="IPR011576">
    <property type="entry name" value="Pyridox_Oxase_N"/>
</dbReference>
<dbReference type="Gene3D" id="2.30.110.10">
    <property type="entry name" value="Electron Transport, Fmn-binding Protein, Chain A"/>
    <property type="match status" value="1"/>
</dbReference>
<dbReference type="PANTHER" id="PTHR40660">
    <property type="entry name" value="5'-PHOSPHATE OXIDASE PUTATIVE DOMAIN-CONTAINING PROTEIN-RELATED"/>
    <property type="match status" value="1"/>
</dbReference>
<evidence type="ECO:0000313" key="3">
    <source>
        <dbReference type="EMBL" id="KFI61692.1"/>
    </source>
</evidence>
<evidence type="ECO:0000313" key="4">
    <source>
        <dbReference type="Proteomes" id="UP000029046"/>
    </source>
</evidence>
<organism evidence="3 4">
    <name type="scientific">Bifidobacterium pullorum subsp. gallinarum</name>
    <dbReference type="NCBI Taxonomy" id="78344"/>
    <lineage>
        <taxon>Bacteria</taxon>
        <taxon>Bacillati</taxon>
        <taxon>Actinomycetota</taxon>
        <taxon>Actinomycetes</taxon>
        <taxon>Bifidobacteriales</taxon>
        <taxon>Bifidobacteriaceae</taxon>
        <taxon>Bifidobacterium</taxon>
    </lineage>
</organism>
<dbReference type="Proteomes" id="UP000029046">
    <property type="component" value="Unassembled WGS sequence"/>
</dbReference>
<dbReference type="Pfam" id="PF01243">
    <property type="entry name" value="PNPOx_N"/>
    <property type="match status" value="1"/>
</dbReference>
<evidence type="ECO:0000259" key="1">
    <source>
        <dbReference type="Pfam" id="PF01243"/>
    </source>
</evidence>
<dbReference type="AlphaFoldDB" id="A0A087ASE2"/>
<name>A0A087ASE2_9BIFI</name>
<reference evidence="2" key="3">
    <citation type="submission" date="2021-09" db="EMBL/GenBank/DDBJ databases">
        <authorList>
            <person name="Gilroy R."/>
        </authorList>
    </citation>
    <scope>NUCLEOTIDE SEQUENCE</scope>
    <source>
        <strain evidence="2">ChiBcolR7-4860</strain>
    </source>
</reference>
<protein>
    <submittedName>
        <fullName evidence="2 3">Pyridoxamine 5'-phosphate oxidase</fullName>
    </submittedName>
</protein>
<dbReference type="Proteomes" id="UP000786560">
    <property type="component" value="Unassembled WGS sequence"/>
</dbReference>
<proteinExistence type="predicted"/>
<dbReference type="EMBL" id="DYUX01000010">
    <property type="protein sequence ID" value="HJG41205.1"/>
    <property type="molecule type" value="Genomic_DNA"/>
</dbReference>
<dbReference type="OrthoDB" id="6196741at2"/>
<feature type="domain" description="Pyridoxamine 5'-phosphate oxidase N-terminal" evidence="1">
    <location>
        <begin position="4"/>
        <end position="101"/>
    </location>
</feature>
<sequence>MATLTEEMKTFIENNLAWVTTIGKDGQLDLGPKMSMFVLDDHHLAYHERTAGQVYRNLQDGSPLVIAVANLAEKKGYRFRGPVTLHTEGEIYDAQVKVAQEKGTKIPACVPVMEITEIQDLTSGANAGKTIDKD</sequence>
<reference evidence="3 4" key="1">
    <citation type="submission" date="2014-03" db="EMBL/GenBank/DDBJ databases">
        <title>Genomics of Bifidobacteria.</title>
        <authorList>
            <person name="Ventura M."/>
            <person name="Milani C."/>
            <person name="Lugli G.A."/>
        </authorList>
    </citation>
    <scope>NUCLEOTIDE SEQUENCE [LARGE SCALE GENOMIC DNA]</scope>
    <source>
        <strain evidence="3 4">LMG 11586</strain>
    </source>
</reference>
<dbReference type="RefSeq" id="WP_033505772.1">
    <property type="nucleotide sequence ID" value="NZ_DYUX01000010.1"/>
</dbReference>
<gene>
    <name evidence="3" type="ORF">BIGA_0213</name>
    <name evidence="2" type="ORF">K8U73_02260</name>
</gene>
<dbReference type="InterPro" id="IPR012349">
    <property type="entry name" value="Split_barrel_FMN-bd"/>
</dbReference>
<accession>A0A087ASE2</accession>
<evidence type="ECO:0000313" key="2">
    <source>
        <dbReference type="EMBL" id="HJG41205.1"/>
    </source>
</evidence>
<keyword evidence="4" id="KW-1185">Reference proteome</keyword>
<dbReference type="SUPFAM" id="SSF50475">
    <property type="entry name" value="FMN-binding split barrel"/>
    <property type="match status" value="1"/>
</dbReference>